<dbReference type="InterPro" id="IPR000873">
    <property type="entry name" value="AMP-dep_synth/lig_dom"/>
</dbReference>
<dbReference type="AlphaFoldDB" id="A0A6J1HF51"/>
<dbReference type="KEGG" id="cmos:111462961"/>
<dbReference type="PANTHER" id="PTHR22754">
    <property type="entry name" value="DISCO-INTERACTING PROTEIN 2 DIP2 -RELATED"/>
    <property type="match status" value="1"/>
</dbReference>
<dbReference type="Gene3D" id="3.40.50.12780">
    <property type="entry name" value="N-terminal domain of ligase-like"/>
    <property type="match status" value="1"/>
</dbReference>
<dbReference type="GO" id="GO:0008610">
    <property type="term" value="P:lipid biosynthetic process"/>
    <property type="evidence" value="ECO:0007669"/>
    <property type="project" value="InterPro"/>
</dbReference>
<evidence type="ECO:0000313" key="3">
    <source>
        <dbReference type="RefSeq" id="XP_022962563.1"/>
    </source>
</evidence>
<feature type="domain" description="AMP-dependent synthetase/ligase" evidence="1">
    <location>
        <begin position="44"/>
        <end position="460"/>
    </location>
</feature>
<dbReference type="InterPro" id="IPR042099">
    <property type="entry name" value="ANL_N_sf"/>
</dbReference>
<dbReference type="RefSeq" id="XP_022962563.1">
    <property type="nucleotide sequence ID" value="XM_023106795.1"/>
</dbReference>
<dbReference type="Pfam" id="PF00501">
    <property type="entry name" value="AMP-binding"/>
    <property type="match status" value="1"/>
</dbReference>
<accession>A0A6J1HF51</accession>
<keyword evidence="2" id="KW-1185">Reference proteome</keyword>
<evidence type="ECO:0000313" key="2">
    <source>
        <dbReference type="Proteomes" id="UP000504609"/>
    </source>
</evidence>
<dbReference type="CDD" id="cd05931">
    <property type="entry name" value="FAAL"/>
    <property type="match status" value="1"/>
</dbReference>
<dbReference type="Proteomes" id="UP000504609">
    <property type="component" value="Unplaced"/>
</dbReference>
<name>A0A6J1HF51_CUCMO</name>
<dbReference type="InterPro" id="IPR040097">
    <property type="entry name" value="FAAL/FAAC"/>
</dbReference>
<dbReference type="SUPFAM" id="SSF56801">
    <property type="entry name" value="Acetyl-CoA synthetase-like"/>
    <property type="match status" value="1"/>
</dbReference>
<dbReference type="GeneID" id="111462961"/>
<protein>
    <submittedName>
        <fullName evidence="3">Uncharacterized protein LOC111462961</fullName>
    </submittedName>
</protein>
<reference evidence="3" key="1">
    <citation type="submission" date="2025-08" db="UniProtKB">
        <authorList>
            <consortium name="RefSeq"/>
        </authorList>
    </citation>
    <scope>IDENTIFICATION</scope>
    <source>
        <tissue evidence="3">Young leaves</tissue>
    </source>
</reference>
<dbReference type="InterPro" id="IPR045851">
    <property type="entry name" value="AMP-bd_C_sf"/>
</dbReference>
<dbReference type="Gene3D" id="3.30.300.30">
    <property type="match status" value="1"/>
</dbReference>
<evidence type="ECO:0000259" key="1">
    <source>
        <dbReference type="Pfam" id="PF00501"/>
    </source>
</evidence>
<sequence length="645" mass="71034">MRQISFKEKRKEIMSYENFDPIFPDQPVVDLYLPVWASLPAFRSKPAFIWSEDGTADVLNEGSFLTYGQLHDSVQFISDELIRQVRRRDTVVILCSPGLDLVQLIYGCQRAGLVSVPISPPDPRFENENCHHLARALSQTKPRAAIAHQAYIASVFRYLSLSPTDGKLALLLQSVQWISMETLRTCTAAEADQVVSVISSKDQPFFYHSNSSYYGCKPEEPYLIQYTSGATGIPKPVVVTAGAAAHNVRAARKAYDLNPNDVIVSWLPQYHDCGLMFLLLTVVSGATCVLTSPISFVTRPITWLHLITTFKATCTPVPSFTLPLVLKRVKEETPPCGGLDLCSLRNLILINEPVYRSGVEEFVDVFKAVGLNPGCVSPSYGLAENCTFVSTAWSGGEGGRRRWFPAMPSYRKLLPSARLMDESSSEIEVVVVNGETGEIVEDGVEGEIWISSPSNASGYLGHPSLTRDTFHCKLSNKSSHKFVRTGDRGVIKGTDRFLFVIGRCSDVITLTNNQEIHPHYIESIAYNNCSSYLRGGCLAAIKISDTIAVVAEMQRQDKNDAESLRKICEGIRKAALIEEGIELGLVVLVKRGNVPKTTSGKVKRWAAKEKLAGGGMSVLMAVKFGKTCGVTKDLETNRPLLLSLL</sequence>
<proteinExistence type="predicted"/>
<dbReference type="PANTHER" id="PTHR22754:SF40">
    <property type="entry name" value="OS01G0636300 PROTEIN"/>
    <property type="match status" value="1"/>
</dbReference>
<organism evidence="2 3">
    <name type="scientific">Cucurbita moschata</name>
    <name type="common">Winter crookneck squash</name>
    <name type="synonym">Cucurbita pepo var. moschata</name>
    <dbReference type="NCBI Taxonomy" id="3662"/>
    <lineage>
        <taxon>Eukaryota</taxon>
        <taxon>Viridiplantae</taxon>
        <taxon>Streptophyta</taxon>
        <taxon>Embryophyta</taxon>
        <taxon>Tracheophyta</taxon>
        <taxon>Spermatophyta</taxon>
        <taxon>Magnoliopsida</taxon>
        <taxon>eudicotyledons</taxon>
        <taxon>Gunneridae</taxon>
        <taxon>Pentapetalae</taxon>
        <taxon>rosids</taxon>
        <taxon>fabids</taxon>
        <taxon>Cucurbitales</taxon>
        <taxon>Cucurbitaceae</taxon>
        <taxon>Cucurbiteae</taxon>
        <taxon>Cucurbita</taxon>
    </lineage>
</organism>
<gene>
    <name evidence="3" type="primary">LOC111462961</name>
</gene>